<feature type="region of interest" description="Disordered" evidence="1">
    <location>
        <begin position="267"/>
        <end position="300"/>
    </location>
</feature>
<dbReference type="PANTHER" id="PTHR33570:SF2">
    <property type="entry name" value="CARBOXYMUCONOLACTONE DECARBOXYLASE-LIKE DOMAIN-CONTAINING PROTEIN"/>
    <property type="match status" value="1"/>
</dbReference>
<name>A0ABT5ZRX9_9ACTN</name>
<proteinExistence type="predicted"/>
<dbReference type="PANTHER" id="PTHR33570">
    <property type="entry name" value="4-CARBOXYMUCONOLACTONE DECARBOXYLASE FAMILY PROTEIN"/>
    <property type="match status" value="1"/>
</dbReference>
<keyword evidence="5" id="KW-1185">Reference proteome</keyword>
<evidence type="ECO:0000256" key="1">
    <source>
        <dbReference type="SAM" id="MobiDB-lite"/>
    </source>
</evidence>
<feature type="domain" description="Carboxymuconolactone decarboxylase-like" evidence="3">
    <location>
        <begin position="377"/>
        <end position="459"/>
    </location>
</feature>
<dbReference type="Pfam" id="PF00561">
    <property type="entry name" value="Abhydrolase_1"/>
    <property type="match status" value="1"/>
</dbReference>
<evidence type="ECO:0000259" key="2">
    <source>
        <dbReference type="Pfam" id="PF00561"/>
    </source>
</evidence>
<dbReference type="Proteomes" id="UP001216579">
    <property type="component" value="Unassembled WGS sequence"/>
</dbReference>
<dbReference type="InterPro" id="IPR029058">
    <property type="entry name" value="AB_hydrolase_fold"/>
</dbReference>
<dbReference type="InterPro" id="IPR052512">
    <property type="entry name" value="4CMD/NDH-1_regulator"/>
</dbReference>
<dbReference type="InterPro" id="IPR029032">
    <property type="entry name" value="AhpD-like"/>
</dbReference>
<dbReference type="InterPro" id="IPR003779">
    <property type="entry name" value="CMD-like"/>
</dbReference>
<dbReference type="SUPFAM" id="SSF53474">
    <property type="entry name" value="alpha/beta-Hydrolases"/>
    <property type="match status" value="1"/>
</dbReference>
<dbReference type="PRINTS" id="PR00111">
    <property type="entry name" value="ABHYDROLASE"/>
</dbReference>
<dbReference type="EMBL" id="JARJBC010000018">
    <property type="protein sequence ID" value="MDF3292576.1"/>
    <property type="molecule type" value="Genomic_DNA"/>
</dbReference>
<dbReference type="InterPro" id="IPR026968">
    <property type="entry name" value="PcaD/CatD"/>
</dbReference>
<dbReference type="NCBIfam" id="TIGR02427">
    <property type="entry name" value="protocat_pcaD"/>
    <property type="match status" value="1"/>
</dbReference>
<dbReference type="Gene3D" id="1.20.1290.10">
    <property type="entry name" value="AhpD-like"/>
    <property type="match status" value="1"/>
</dbReference>
<accession>A0ABT5ZRX9</accession>
<organism evidence="4 5">
    <name type="scientific">Streptomyces silvisoli</name>
    <dbReference type="NCBI Taxonomy" id="3034235"/>
    <lineage>
        <taxon>Bacteria</taxon>
        <taxon>Bacillati</taxon>
        <taxon>Actinomycetota</taxon>
        <taxon>Actinomycetes</taxon>
        <taxon>Kitasatosporales</taxon>
        <taxon>Streptomycetaceae</taxon>
        <taxon>Streptomyces</taxon>
    </lineage>
</organism>
<dbReference type="Pfam" id="PF02627">
    <property type="entry name" value="CMD"/>
    <property type="match status" value="1"/>
</dbReference>
<dbReference type="NCBIfam" id="TIGR02425">
    <property type="entry name" value="decarb_PcaC"/>
    <property type="match status" value="1"/>
</dbReference>
<dbReference type="GO" id="GO:0047570">
    <property type="term" value="F:3-oxoadipate enol-lactonase activity"/>
    <property type="evidence" value="ECO:0007669"/>
    <property type="project" value="UniProtKB-EC"/>
</dbReference>
<feature type="compositionally biased region" description="Pro residues" evidence="1">
    <location>
        <begin position="333"/>
        <end position="345"/>
    </location>
</feature>
<feature type="region of interest" description="Disordered" evidence="1">
    <location>
        <begin position="328"/>
        <end position="347"/>
    </location>
</feature>
<protein>
    <submittedName>
        <fullName evidence="4">3-oxoadipate enol-lactonase</fullName>
        <ecNumber evidence="4">3.1.1.24</ecNumber>
    </submittedName>
</protein>
<dbReference type="SUPFAM" id="SSF69118">
    <property type="entry name" value="AhpD-like"/>
    <property type="match status" value="1"/>
</dbReference>
<comment type="caution">
    <text evidence="4">The sequence shown here is derived from an EMBL/GenBank/DDBJ whole genome shotgun (WGS) entry which is preliminary data.</text>
</comment>
<evidence type="ECO:0000259" key="3">
    <source>
        <dbReference type="Pfam" id="PF02627"/>
    </source>
</evidence>
<dbReference type="InterPro" id="IPR012788">
    <property type="entry name" value="Decarb_PcaC"/>
</dbReference>
<evidence type="ECO:0000313" key="4">
    <source>
        <dbReference type="EMBL" id="MDF3292576.1"/>
    </source>
</evidence>
<dbReference type="EC" id="3.1.1.24" evidence="4"/>
<reference evidence="4 5" key="1">
    <citation type="submission" date="2023-03" db="EMBL/GenBank/DDBJ databases">
        <title>Draft genome sequence of Streptomyces sp. RB6PN23 isolated from peat swamp forest in Thailand.</title>
        <authorList>
            <person name="Klaysubun C."/>
            <person name="Duangmal K."/>
        </authorList>
    </citation>
    <scope>NUCLEOTIDE SEQUENCE [LARGE SCALE GENOMIC DNA]</scope>
    <source>
        <strain evidence="4 5">RB6PN23</strain>
    </source>
</reference>
<sequence length="470" mass="50223">MWERGLVSTTATEHLQYRFDGPEHAPVLVLGPALGTTWHMWDRQIPELTAHWRVLRFDLPGHGGAPAEPASSISELADRLLATLDDLGIERFGYVGCSIGGAVGLDLALRSPCRVSSLVLVSSAARFDTPDGWRQRGVVVRSGGLAQIAQTTPERWFTPAFRAAQASIVEWGVQMVRTTDAECYIAACEALATHDVRAELAEIAVPTLVVAGAEDHATPPAEARALVAGIHDARLAVVPGASHLVAVEQPRAFTDLVVRHFSTAWLDRPAPTQPPFRPPVEPTAPHPTAAPAPPQVITPPFAAPVPPPPVAVPPTVPPPVVPTVTPTAAPSVVPEPPAAAPPQRPDPYDEGMRIRREVLGDAHVDQAAANADELTADFQDFITRYAWGEIWSRPGLDRKTRSCITLTALVAGGHLDELAFHVRAALRNGLSPAEIKEVLMQTAVYCGVPTANSAFAVAQRVIREVAQLHG</sequence>
<feature type="domain" description="AB hydrolase-1" evidence="2">
    <location>
        <begin position="26"/>
        <end position="248"/>
    </location>
</feature>
<keyword evidence="4" id="KW-0378">Hydrolase</keyword>
<feature type="compositionally biased region" description="Pro residues" evidence="1">
    <location>
        <begin position="271"/>
        <end position="300"/>
    </location>
</feature>
<dbReference type="Gene3D" id="3.40.50.1820">
    <property type="entry name" value="alpha/beta hydrolase"/>
    <property type="match status" value="1"/>
</dbReference>
<evidence type="ECO:0000313" key="5">
    <source>
        <dbReference type="Proteomes" id="UP001216579"/>
    </source>
</evidence>
<gene>
    <name evidence="4" type="primary">pcaD</name>
    <name evidence="4" type="ORF">P3G67_25745</name>
</gene>
<dbReference type="RefSeq" id="WP_276095620.1">
    <property type="nucleotide sequence ID" value="NZ_JARJBC010000018.1"/>
</dbReference>
<dbReference type="InterPro" id="IPR000073">
    <property type="entry name" value="AB_hydrolase_1"/>
</dbReference>